<dbReference type="SUPFAM" id="SSF81383">
    <property type="entry name" value="F-box domain"/>
    <property type="match status" value="1"/>
</dbReference>
<dbReference type="PANTHER" id="PTHR13318">
    <property type="entry name" value="PARTNER OF PAIRED, ISOFORM B-RELATED"/>
    <property type="match status" value="1"/>
</dbReference>
<organism evidence="2 3">
    <name type="scientific">Gossypium laxum</name>
    <dbReference type="NCBI Taxonomy" id="34288"/>
    <lineage>
        <taxon>Eukaryota</taxon>
        <taxon>Viridiplantae</taxon>
        <taxon>Streptophyta</taxon>
        <taxon>Embryophyta</taxon>
        <taxon>Tracheophyta</taxon>
        <taxon>Spermatophyta</taxon>
        <taxon>Magnoliopsida</taxon>
        <taxon>eudicotyledons</taxon>
        <taxon>Gunneridae</taxon>
        <taxon>Pentapetalae</taxon>
        <taxon>rosids</taxon>
        <taxon>malvids</taxon>
        <taxon>Malvales</taxon>
        <taxon>Malvaceae</taxon>
        <taxon>Malvoideae</taxon>
        <taxon>Gossypium</taxon>
    </lineage>
</organism>
<dbReference type="GO" id="GO:0031146">
    <property type="term" value="P:SCF-dependent proteasomal ubiquitin-dependent protein catabolic process"/>
    <property type="evidence" value="ECO:0007669"/>
    <property type="project" value="TreeGrafter"/>
</dbReference>
<protein>
    <recommendedName>
        <fullName evidence="4">F-box domain-containing protein</fullName>
    </recommendedName>
</protein>
<dbReference type="SUPFAM" id="SSF52047">
    <property type="entry name" value="RNI-like"/>
    <property type="match status" value="1"/>
</dbReference>
<dbReference type="PANTHER" id="PTHR13318:SF74">
    <property type="entry name" value="OS02G0658500 PROTEIN"/>
    <property type="match status" value="1"/>
</dbReference>
<dbReference type="AlphaFoldDB" id="A0A7J9A0W1"/>
<dbReference type="Gene3D" id="3.80.10.10">
    <property type="entry name" value="Ribonuclease Inhibitor"/>
    <property type="match status" value="1"/>
</dbReference>
<gene>
    <name evidence="2" type="ORF">Golax_005433</name>
</gene>
<evidence type="ECO:0000313" key="2">
    <source>
        <dbReference type="EMBL" id="MBA0717635.1"/>
    </source>
</evidence>
<comment type="caution">
    <text evidence="2">The sequence shown here is derived from an EMBL/GenBank/DDBJ whole genome shotgun (WGS) entry which is preliminary data.</text>
</comment>
<evidence type="ECO:0008006" key="4">
    <source>
        <dbReference type="Google" id="ProtNLM"/>
    </source>
</evidence>
<dbReference type="InterPro" id="IPR036047">
    <property type="entry name" value="F-box-like_dom_sf"/>
</dbReference>
<name>A0A7J9A0W1_9ROSI</name>
<keyword evidence="3" id="KW-1185">Reference proteome</keyword>
<evidence type="ECO:0000313" key="3">
    <source>
        <dbReference type="Proteomes" id="UP000593574"/>
    </source>
</evidence>
<feature type="compositionally biased region" description="Polar residues" evidence="1">
    <location>
        <begin position="1"/>
        <end position="19"/>
    </location>
</feature>
<dbReference type="InterPro" id="IPR032675">
    <property type="entry name" value="LRR_dom_sf"/>
</dbReference>
<dbReference type="GO" id="GO:0019005">
    <property type="term" value="C:SCF ubiquitin ligase complex"/>
    <property type="evidence" value="ECO:0007669"/>
    <property type="project" value="TreeGrafter"/>
</dbReference>
<accession>A0A7J9A0W1</accession>
<reference evidence="2 3" key="1">
    <citation type="journal article" date="2019" name="Genome Biol. Evol.">
        <title>Insights into the evolution of the New World diploid cottons (Gossypium, subgenus Houzingenia) based on genome sequencing.</title>
        <authorList>
            <person name="Grover C.E."/>
            <person name="Arick M.A. 2nd"/>
            <person name="Thrash A."/>
            <person name="Conover J.L."/>
            <person name="Sanders W.S."/>
            <person name="Peterson D.G."/>
            <person name="Frelichowski J.E."/>
            <person name="Scheffler J.A."/>
            <person name="Scheffler B.E."/>
            <person name="Wendel J.F."/>
        </authorList>
    </citation>
    <scope>NUCLEOTIDE SEQUENCE [LARGE SCALE GENOMIC DNA]</scope>
    <source>
        <strain evidence="2">4</strain>
        <tissue evidence="2">Leaf</tissue>
    </source>
</reference>
<dbReference type="FunFam" id="3.80.10.10:FF:002340">
    <property type="entry name" value="Uncharacterized protein"/>
    <property type="match status" value="1"/>
</dbReference>
<feature type="region of interest" description="Disordered" evidence="1">
    <location>
        <begin position="1"/>
        <end position="32"/>
    </location>
</feature>
<sequence length="568" mass="63459">MSQSPKSPKTIPNPNSDQDYLNLEPPPSLKSQWKPKALSLPDIWVKEQALKHVICNMQQQFSHTPSISPPSEPDLTSFQSFPLDPIEPDYSSLLSDVVLLGIFSKLPVSQHVSNSLVCKRWLYLTGRLVQSLKVKDWSFISSGRVFNRFPNLTDLDLVGSCIQMPKDSGVLLTHKTVSVYVDTSFTFAGFLGKTALLPLHVVDTGLAMVAEKYPNLHRLVVIGASEEGLRQIAARCYTLQELELHCCGDLALKGISGIKILQVMKLIGSVNGFYDSTISDIGLTLLAQGCKRLVKLELCGCEGSYDGVKAIGQCCQMLEELSFYDHKMDGGWLAGLSYCSNLKTLKLKSCKNTDTSPGADEHLGTCLTLEELRLQQCHIRDKQSVKALFLVCENVRAIDFRNCWGLDDDVFSLASICRYEAFNFFHKRYIYTRYRIYILLENVNGPTESIIIPMSDYALNTSSFASSSNLRFSSSFDRRVKLLSVEGCSLVTIKGLESVLLSWKELQQLRVMSCNNIKDTEVTPELATLFSMLKELKWRADSRSLLLSNLVGTGMGKKGGRFFQRSKD</sequence>
<dbReference type="EMBL" id="JABEZV010000008">
    <property type="protein sequence ID" value="MBA0717635.1"/>
    <property type="molecule type" value="Genomic_DNA"/>
</dbReference>
<proteinExistence type="predicted"/>
<dbReference type="Proteomes" id="UP000593574">
    <property type="component" value="Unassembled WGS sequence"/>
</dbReference>
<evidence type="ECO:0000256" key="1">
    <source>
        <dbReference type="SAM" id="MobiDB-lite"/>
    </source>
</evidence>